<dbReference type="InterPro" id="IPR009057">
    <property type="entry name" value="Homeodomain-like_sf"/>
</dbReference>
<reference evidence="5" key="1">
    <citation type="submission" date="2023-06" db="EMBL/GenBank/DDBJ databases">
        <title>Identification of two novel mycobacterium reveal diversities and complexities of Mycobacterium gordonae clade.</title>
        <authorList>
            <person name="Matsumoto Y."/>
            <person name="Nakamura S."/>
            <person name="Motooka D."/>
            <person name="Fukushima K."/>
        </authorList>
    </citation>
    <scope>NUCLEOTIDE SEQUENCE</scope>
    <source>
        <strain evidence="5">TY812</strain>
    </source>
</reference>
<keyword evidence="3" id="KW-0804">Transcription</keyword>
<keyword evidence="1" id="KW-0805">Transcription regulation</keyword>
<dbReference type="PROSITE" id="PS00041">
    <property type="entry name" value="HTH_ARAC_FAMILY_1"/>
    <property type="match status" value="1"/>
</dbReference>
<proteinExistence type="predicted"/>
<dbReference type="Gene3D" id="1.10.10.60">
    <property type="entry name" value="Homeodomain-like"/>
    <property type="match status" value="1"/>
</dbReference>
<evidence type="ECO:0000313" key="6">
    <source>
        <dbReference type="Proteomes" id="UP001229081"/>
    </source>
</evidence>
<name>A0AAJ1S094_9MYCO</name>
<dbReference type="GO" id="GO:0003700">
    <property type="term" value="F:DNA-binding transcription factor activity"/>
    <property type="evidence" value="ECO:0007669"/>
    <property type="project" value="InterPro"/>
</dbReference>
<protein>
    <submittedName>
        <fullName evidence="5">Helix-turn-helix transcriptional regulator</fullName>
    </submittedName>
</protein>
<keyword evidence="2" id="KW-0238">DNA-binding</keyword>
<evidence type="ECO:0000256" key="1">
    <source>
        <dbReference type="ARBA" id="ARBA00023015"/>
    </source>
</evidence>
<dbReference type="SMART" id="SM00342">
    <property type="entry name" value="HTH_ARAC"/>
    <property type="match status" value="1"/>
</dbReference>
<dbReference type="GO" id="GO:0043565">
    <property type="term" value="F:sequence-specific DNA binding"/>
    <property type="evidence" value="ECO:0007669"/>
    <property type="project" value="InterPro"/>
</dbReference>
<gene>
    <name evidence="5" type="ORF">QXL92_04800</name>
</gene>
<dbReference type="RefSeq" id="WP_166462053.1">
    <property type="nucleotide sequence ID" value="NZ_JAUFSA010000001.1"/>
</dbReference>
<dbReference type="SUPFAM" id="SSF46689">
    <property type="entry name" value="Homeodomain-like"/>
    <property type="match status" value="1"/>
</dbReference>
<evidence type="ECO:0000259" key="4">
    <source>
        <dbReference type="PROSITE" id="PS01124"/>
    </source>
</evidence>
<evidence type="ECO:0000256" key="2">
    <source>
        <dbReference type="ARBA" id="ARBA00023125"/>
    </source>
</evidence>
<feature type="domain" description="HTH araC/xylS-type" evidence="4">
    <location>
        <begin position="215"/>
        <end position="316"/>
    </location>
</feature>
<dbReference type="Pfam" id="PF12833">
    <property type="entry name" value="HTH_18"/>
    <property type="match status" value="1"/>
</dbReference>
<dbReference type="InterPro" id="IPR018060">
    <property type="entry name" value="HTH_AraC"/>
</dbReference>
<organism evidence="5 6">
    <name type="scientific">Mycobacterium paragordonae</name>
    <dbReference type="NCBI Taxonomy" id="1389713"/>
    <lineage>
        <taxon>Bacteria</taxon>
        <taxon>Bacillati</taxon>
        <taxon>Actinomycetota</taxon>
        <taxon>Actinomycetes</taxon>
        <taxon>Mycobacteriales</taxon>
        <taxon>Mycobacteriaceae</taxon>
        <taxon>Mycobacterium</taxon>
    </lineage>
</organism>
<dbReference type="PANTHER" id="PTHR46796">
    <property type="entry name" value="HTH-TYPE TRANSCRIPTIONAL ACTIVATOR RHAS-RELATED"/>
    <property type="match status" value="1"/>
</dbReference>
<evidence type="ECO:0000256" key="3">
    <source>
        <dbReference type="ARBA" id="ARBA00023163"/>
    </source>
</evidence>
<dbReference type="AlphaFoldDB" id="A0AAJ1S094"/>
<dbReference type="PROSITE" id="PS01124">
    <property type="entry name" value="HTH_ARAC_FAMILY_2"/>
    <property type="match status" value="1"/>
</dbReference>
<accession>A0AAJ1S094</accession>
<dbReference type="Proteomes" id="UP001229081">
    <property type="component" value="Unassembled WGS sequence"/>
</dbReference>
<evidence type="ECO:0000313" key="5">
    <source>
        <dbReference type="EMBL" id="MDP7734065.1"/>
    </source>
</evidence>
<sequence length="316" mass="35473">MSTVLLDTTDVTEAVSGICAAYERVQLFRHPSTEVGRTCIRRTSLGSLDVDEVRLGCELGFRSNPPDRIYVARMHSGTFVYEWMKNGQLIFGPDDVAAYDGLENDAFTGWAARTHCDVLSIDRQVLSEVATGPKDTPVRLTGMVPVSSEAKRHLMRAVDYVCQSVFDDLRVVRDPLVSSSIQRYLAASLLAAFPSTAVLDSNVADRRDSTPQLLRRAITFIDDNAHNDISLADIANAIFVTPRALQYMFRKHRNCTPTEYLRQVRLHHAHLELVAGTRDTTSVGDVARKWRFGHMGRFAAYYRQHYGRSPHVTLLD</sequence>
<dbReference type="PANTHER" id="PTHR46796:SF12">
    <property type="entry name" value="HTH-TYPE DNA-BINDING TRANSCRIPTIONAL ACTIVATOR EUTR"/>
    <property type="match status" value="1"/>
</dbReference>
<dbReference type="InterPro" id="IPR050204">
    <property type="entry name" value="AraC_XylS_family_regulators"/>
</dbReference>
<dbReference type="EMBL" id="JAUFSA010000001">
    <property type="protein sequence ID" value="MDP7734065.1"/>
    <property type="molecule type" value="Genomic_DNA"/>
</dbReference>
<dbReference type="InterPro" id="IPR018062">
    <property type="entry name" value="HTH_AraC-typ_CS"/>
</dbReference>
<comment type="caution">
    <text evidence="5">The sequence shown here is derived from an EMBL/GenBank/DDBJ whole genome shotgun (WGS) entry which is preliminary data.</text>
</comment>